<evidence type="ECO:0000313" key="3">
    <source>
        <dbReference type="Proteomes" id="UP001596111"/>
    </source>
</evidence>
<evidence type="ECO:0000313" key="2">
    <source>
        <dbReference type="EMBL" id="MFC5582787.1"/>
    </source>
</evidence>
<dbReference type="InterPro" id="IPR058099">
    <property type="entry name" value="T3SS_XAC0095_dom"/>
</dbReference>
<dbReference type="Pfam" id="PF26642">
    <property type="entry name" value="XAC0095_dom"/>
    <property type="match status" value="1"/>
</dbReference>
<gene>
    <name evidence="2" type="ORF">ACFPPB_16855</name>
</gene>
<evidence type="ECO:0000259" key="1">
    <source>
        <dbReference type="Pfam" id="PF26642"/>
    </source>
</evidence>
<dbReference type="NCBIfam" id="NF047335">
    <property type="entry name" value="T3SS_XAC0095"/>
    <property type="match status" value="1"/>
</dbReference>
<dbReference type="RefSeq" id="WP_377329202.1">
    <property type="nucleotide sequence ID" value="NZ_JBHSNG010000024.1"/>
</dbReference>
<organism evidence="2 3">
    <name type="scientific">Rhodanobacter terrae</name>
    <dbReference type="NCBI Taxonomy" id="418647"/>
    <lineage>
        <taxon>Bacteria</taxon>
        <taxon>Pseudomonadati</taxon>
        <taxon>Pseudomonadota</taxon>
        <taxon>Gammaproteobacteria</taxon>
        <taxon>Lysobacterales</taxon>
        <taxon>Rhodanobacteraceae</taxon>
        <taxon>Rhodanobacter</taxon>
    </lineage>
</organism>
<sequence>MESKHNAPSGSDSIRLPDDSYDELLQIRDQLLLHARCITPITHQEDDAILELTRNMLADCFQQLALRLARALEATAMAEPDD</sequence>
<reference evidence="3" key="1">
    <citation type="journal article" date="2019" name="Int. J. Syst. Evol. Microbiol.">
        <title>The Global Catalogue of Microorganisms (GCM) 10K type strain sequencing project: providing services to taxonomists for standard genome sequencing and annotation.</title>
        <authorList>
            <consortium name="The Broad Institute Genomics Platform"/>
            <consortium name="The Broad Institute Genome Sequencing Center for Infectious Disease"/>
            <person name="Wu L."/>
            <person name="Ma J."/>
        </authorList>
    </citation>
    <scope>NUCLEOTIDE SEQUENCE [LARGE SCALE GENOMIC DNA]</scope>
    <source>
        <strain evidence="3">CGMCC 1.13587</strain>
    </source>
</reference>
<name>A0ABW0T102_9GAMM</name>
<comment type="caution">
    <text evidence="2">The sequence shown here is derived from an EMBL/GenBank/DDBJ whole genome shotgun (WGS) entry which is preliminary data.</text>
</comment>
<keyword evidence="3" id="KW-1185">Reference proteome</keyword>
<protein>
    <submittedName>
        <fullName evidence="2">XAC0095 family protein</fullName>
    </submittedName>
</protein>
<dbReference type="Proteomes" id="UP001596111">
    <property type="component" value="Unassembled WGS sequence"/>
</dbReference>
<feature type="domain" description="XAC0095-like" evidence="1">
    <location>
        <begin position="16"/>
        <end position="75"/>
    </location>
</feature>
<dbReference type="EMBL" id="JBHSNG010000024">
    <property type="protein sequence ID" value="MFC5582787.1"/>
    <property type="molecule type" value="Genomic_DNA"/>
</dbReference>
<proteinExistence type="predicted"/>
<accession>A0ABW0T102</accession>